<gene>
    <name evidence="2" type="ordered locus">Spica_0566</name>
</gene>
<accession>F8F182</accession>
<feature type="transmembrane region" description="Helical" evidence="1">
    <location>
        <begin position="17"/>
        <end position="37"/>
    </location>
</feature>
<protein>
    <submittedName>
        <fullName evidence="2">Uncharacterized protein</fullName>
    </submittedName>
</protein>
<dbReference type="OrthoDB" id="9801061at2"/>
<dbReference type="RefSeq" id="WP_013968038.1">
    <property type="nucleotide sequence ID" value="NC_015732.1"/>
</dbReference>
<evidence type="ECO:0000313" key="2">
    <source>
        <dbReference type="EMBL" id="AEJ18726.1"/>
    </source>
</evidence>
<keyword evidence="1" id="KW-1133">Transmembrane helix</keyword>
<organism evidence="2 3">
    <name type="scientific">Gracilinema caldarium (strain ATCC 51460 / DSM 7334 / H1)</name>
    <name type="common">Treponema caldarium</name>
    <dbReference type="NCBI Taxonomy" id="744872"/>
    <lineage>
        <taxon>Bacteria</taxon>
        <taxon>Pseudomonadati</taxon>
        <taxon>Spirochaetota</taxon>
        <taxon>Spirochaetia</taxon>
        <taxon>Spirochaetales</taxon>
        <taxon>Breznakiellaceae</taxon>
        <taxon>Gracilinema</taxon>
    </lineage>
</organism>
<dbReference type="HOGENOM" id="CLU_1795631_0_0_12"/>
<keyword evidence="1" id="KW-0812">Transmembrane</keyword>
<dbReference type="AlphaFoldDB" id="F8F182"/>
<proteinExistence type="predicted"/>
<dbReference type="eggNOG" id="ENOG5032M8T">
    <property type="taxonomic scope" value="Bacteria"/>
</dbReference>
<sequence>MKLNFEMLLDWLAKHRIAVVSGFIGLIVLLLILLVTLHVNNRGNKKNLEVGRALSEAYTAEPLKRQELFIEEEPDFVPKFLYFREPQTSWTPEFAHQFWQSLDDKTLQVLQDAADNNINRLLEAIP</sequence>
<dbReference type="KEGG" id="scd:Spica_0566"/>
<keyword evidence="3" id="KW-1185">Reference proteome</keyword>
<dbReference type="STRING" id="744872.Spica_0566"/>
<name>F8F182_GRAC1</name>
<dbReference type="EMBL" id="CP002868">
    <property type="protein sequence ID" value="AEJ18726.1"/>
    <property type="molecule type" value="Genomic_DNA"/>
</dbReference>
<reference evidence="3" key="1">
    <citation type="journal article" date="2013" name="Stand. Genomic Sci.">
        <title>Genome sequence of the thermophilic fresh-water bacterium Spirochaeta caldaria type strain (H1(T)), reclassification of Spirochaeta caldaria, Spirochaeta stenostrepta, and Spirochaeta zuelzerae in the genus Treponema as Treponema caldaria comb. nov., Treponema stenostrepta comb. nov., and Treponema zuelzerae comb. nov., and emendation of the genus Treponema.</title>
        <authorList>
            <person name="Abt B."/>
            <person name="Goker M."/>
            <person name="Scheuner C."/>
            <person name="Han C."/>
            <person name="Lu M."/>
            <person name="Misra M."/>
            <person name="Lapidus A."/>
            <person name="Nolan M."/>
            <person name="Lucas S."/>
            <person name="Hammon N."/>
            <person name="Deshpande S."/>
            <person name="Cheng J.F."/>
            <person name="Tapia R."/>
            <person name="Goodwin L.A."/>
            <person name="Pitluck S."/>
            <person name="Liolios K."/>
            <person name="Pagani I."/>
            <person name="Ivanova N."/>
            <person name="Mavromatis K."/>
            <person name="Mikhailova N."/>
            <person name="Huntemann M."/>
            <person name="Pati A."/>
            <person name="Chen A."/>
            <person name="Palaniappan K."/>
            <person name="Land M."/>
            <person name="Hauser L."/>
            <person name="Jeffries C.D."/>
            <person name="Rohde M."/>
            <person name="Spring S."/>
            <person name="Gronow S."/>
            <person name="Detter J.C."/>
            <person name="Bristow J."/>
            <person name="Eisen J.A."/>
            <person name="Markowitz V."/>
            <person name="Hugenholtz P."/>
            <person name="Kyrpides N.C."/>
            <person name="Woyke T."/>
            <person name="Klenk H.P."/>
        </authorList>
    </citation>
    <scope>NUCLEOTIDE SEQUENCE</scope>
    <source>
        <strain evidence="3">ATCC 51460 / DSM 7334 / H1</strain>
    </source>
</reference>
<evidence type="ECO:0000313" key="3">
    <source>
        <dbReference type="Proteomes" id="UP000000503"/>
    </source>
</evidence>
<keyword evidence="1" id="KW-0472">Membrane</keyword>
<evidence type="ECO:0000256" key="1">
    <source>
        <dbReference type="SAM" id="Phobius"/>
    </source>
</evidence>
<dbReference type="Proteomes" id="UP000000503">
    <property type="component" value="Chromosome"/>
</dbReference>